<protein>
    <recommendedName>
        <fullName evidence="4 13">CRISPR-associated exonuclease Cas4</fullName>
        <ecNumber evidence="3 13">3.1.12.1</ecNumber>
    </recommendedName>
</protein>
<dbReference type="GO" id="GO:0004527">
    <property type="term" value="F:exonuclease activity"/>
    <property type="evidence" value="ECO:0007669"/>
    <property type="project" value="UniProtKB-KW"/>
</dbReference>
<sequence length="225" mass="26289">MSYSDDELLMISGIQHYHYCKRQWYLIHAEQQWSENLYTTKGNILHEKVDDPFVVETRKNMFVSRSLPLVSYNLGFYGVSDVVEFILSDNGCYIKSKNNKYEVTPVEYKAGKPKSDDCDKVQLCLQALCLEEMLDVNIEQGYLYYGKTRHREKVNFNRELRESVAELSNKMHSIIKDEITVFPEYGQKCDRCSLKNLCIPKIKTTYSSVNRYIKSKLIDKEGIDA</sequence>
<evidence type="ECO:0000256" key="8">
    <source>
        <dbReference type="ARBA" id="ARBA00022839"/>
    </source>
</evidence>
<keyword evidence="10 13" id="KW-0411">Iron-sulfur</keyword>
<dbReference type="InterPro" id="IPR051827">
    <property type="entry name" value="Cas4_exonuclease"/>
</dbReference>
<keyword evidence="8 13" id="KW-0269">Exonuclease</keyword>
<evidence type="ECO:0000256" key="7">
    <source>
        <dbReference type="ARBA" id="ARBA00022801"/>
    </source>
</evidence>
<comment type="cofactor">
    <cofactor evidence="13">
        <name>iron-sulfur cluster</name>
        <dbReference type="ChEBI" id="CHEBI:30408"/>
    </cofactor>
</comment>
<evidence type="ECO:0000256" key="2">
    <source>
        <dbReference type="ARBA" id="ARBA00009189"/>
    </source>
</evidence>
<keyword evidence="12 13" id="KW-0464">Manganese</keyword>
<dbReference type="Gene3D" id="3.90.320.10">
    <property type="match status" value="1"/>
</dbReference>
<keyword evidence="7 13" id="KW-0378">Hydrolase</keyword>
<dbReference type="InterPro" id="IPR011604">
    <property type="entry name" value="PDDEXK-like_dom_sf"/>
</dbReference>
<comment type="function">
    <text evidence="13">CRISPR (clustered regularly interspaced short palindromic repeat) is an adaptive immune system that provides protection against mobile genetic elements (viruses, transposable elements and conjugative plasmids). CRISPR clusters contain sequences complementary to antecedent mobile elements and target invading nucleic acids. CRISPR clusters are transcribed and processed into CRISPR RNA (crRNA).</text>
</comment>
<dbReference type="GO" id="GO:0051536">
    <property type="term" value="F:iron-sulfur cluster binding"/>
    <property type="evidence" value="ECO:0007669"/>
    <property type="project" value="UniProtKB-KW"/>
</dbReference>
<dbReference type="InterPro" id="IPR022765">
    <property type="entry name" value="Dna2/Cas4_DUF83"/>
</dbReference>
<dbReference type="PANTHER" id="PTHR36531:SF6">
    <property type="entry name" value="DNA REPLICATION ATP-DEPENDENT HELICASE_NUCLEASE DNA2"/>
    <property type="match status" value="1"/>
</dbReference>
<gene>
    <name evidence="15" type="ORF">SAMN02745120_1070</name>
</gene>
<dbReference type="RefSeq" id="WP_242951002.1">
    <property type="nucleotide sequence ID" value="NZ_FUYN01000002.1"/>
</dbReference>
<comment type="cofactor">
    <cofactor evidence="13">
        <name>Mg(2+)</name>
        <dbReference type="ChEBI" id="CHEBI:18420"/>
    </cofactor>
    <cofactor evidence="13">
        <name>Mn(2+)</name>
        <dbReference type="ChEBI" id="CHEBI:29035"/>
    </cofactor>
    <text evidence="13">Mg(2+) or Mn(2+) required for ssDNA cleavage activity.</text>
</comment>
<evidence type="ECO:0000256" key="13">
    <source>
        <dbReference type="RuleBase" id="RU365022"/>
    </source>
</evidence>
<evidence type="ECO:0000256" key="10">
    <source>
        <dbReference type="ARBA" id="ARBA00023014"/>
    </source>
</evidence>
<evidence type="ECO:0000256" key="9">
    <source>
        <dbReference type="ARBA" id="ARBA00023004"/>
    </source>
</evidence>
<dbReference type="GO" id="GO:0051607">
    <property type="term" value="P:defense response to virus"/>
    <property type="evidence" value="ECO:0007669"/>
    <property type="project" value="UniProtKB-KW"/>
</dbReference>
<reference evidence="16" key="1">
    <citation type="submission" date="2017-02" db="EMBL/GenBank/DDBJ databases">
        <authorList>
            <person name="Varghese N."/>
            <person name="Submissions S."/>
        </authorList>
    </citation>
    <scope>NUCLEOTIDE SEQUENCE [LARGE SCALE GENOMIC DNA]</scope>
    <source>
        <strain evidence="16">ATCC 35199</strain>
    </source>
</reference>
<evidence type="ECO:0000256" key="11">
    <source>
        <dbReference type="ARBA" id="ARBA00023118"/>
    </source>
</evidence>
<keyword evidence="5 13" id="KW-0540">Nuclease</keyword>
<dbReference type="InterPro" id="IPR013343">
    <property type="entry name" value="CRISPR-assoc_prot_Cas4"/>
</dbReference>
<evidence type="ECO:0000259" key="14">
    <source>
        <dbReference type="Pfam" id="PF01930"/>
    </source>
</evidence>
<evidence type="ECO:0000256" key="1">
    <source>
        <dbReference type="ARBA" id="ARBA00001966"/>
    </source>
</evidence>
<comment type="similarity">
    <text evidence="2 13">Belongs to the CRISPR-associated exonuclease Cas4 family.</text>
</comment>
<name>A0A1T5APD9_9FIRM</name>
<dbReference type="Pfam" id="PF01930">
    <property type="entry name" value="Cas_Cas4"/>
    <property type="match status" value="1"/>
</dbReference>
<dbReference type="GO" id="GO:0046872">
    <property type="term" value="F:metal ion binding"/>
    <property type="evidence" value="ECO:0007669"/>
    <property type="project" value="UniProtKB-KW"/>
</dbReference>
<keyword evidence="6 13" id="KW-0479">Metal-binding</keyword>
<evidence type="ECO:0000313" key="16">
    <source>
        <dbReference type="Proteomes" id="UP000243406"/>
    </source>
</evidence>
<evidence type="ECO:0000256" key="6">
    <source>
        <dbReference type="ARBA" id="ARBA00022723"/>
    </source>
</evidence>
<accession>A0A1T5APD9</accession>
<evidence type="ECO:0000256" key="4">
    <source>
        <dbReference type="ARBA" id="ARBA00020049"/>
    </source>
</evidence>
<evidence type="ECO:0000256" key="5">
    <source>
        <dbReference type="ARBA" id="ARBA00022722"/>
    </source>
</evidence>
<dbReference type="PANTHER" id="PTHR36531">
    <property type="entry name" value="CRISPR-ASSOCIATED EXONUCLEASE CAS4"/>
    <property type="match status" value="1"/>
</dbReference>
<feature type="domain" description="DUF83" evidence="14">
    <location>
        <begin position="12"/>
        <end position="199"/>
    </location>
</feature>
<dbReference type="AlphaFoldDB" id="A0A1T5APD9"/>
<dbReference type="Proteomes" id="UP000243406">
    <property type="component" value="Unassembled WGS sequence"/>
</dbReference>
<dbReference type="EC" id="3.1.12.1" evidence="3 13"/>
<keyword evidence="16" id="KW-1185">Reference proteome</keyword>
<proteinExistence type="inferred from homology"/>
<dbReference type="EMBL" id="FUYN01000002">
    <property type="protein sequence ID" value="SKB36719.1"/>
    <property type="molecule type" value="Genomic_DNA"/>
</dbReference>
<keyword evidence="9 13" id="KW-0408">Iron</keyword>
<comment type="cofactor">
    <cofactor evidence="1">
        <name>[4Fe-4S] cluster</name>
        <dbReference type="ChEBI" id="CHEBI:49883"/>
    </cofactor>
</comment>
<evidence type="ECO:0000256" key="12">
    <source>
        <dbReference type="ARBA" id="ARBA00023211"/>
    </source>
</evidence>
<evidence type="ECO:0000313" key="15">
    <source>
        <dbReference type="EMBL" id="SKB36719.1"/>
    </source>
</evidence>
<keyword evidence="11 13" id="KW-0051">Antiviral defense</keyword>
<evidence type="ECO:0000256" key="3">
    <source>
        <dbReference type="ARBA" id="ARBA00012768"/>
    </source>
</evidence>
<organism evidence="15 16">
    <name type="scientific">Acetoanaerobium noterae</name>
    <dbReference type="NCBI Taxonomy" id="745369"/>
    <lineage>
        <taxon>Bacteria</taxon>
        <taxon>Bacillati</taxon>
        <taxon>Bacillota</taxon>
        <taxon>Clostridia</taxon>
        <taxon>Peptostreptococcales</taxon>
        <taxon>Filifactoraceae</taxon>
        <taxon>Acetoanaerobium</taxon>
    </lineage>
</organism>
<dbReference type="NCBIfam" id="TIGR00372">
    <property type="entry name" value="cas4"/>
    <property type="match status" value="1"/>
</dbReference>